<dbReference type="EMBL" id="KZ451993">
    <property type="protein sequence ID" value="PKA53519.1"/>
    <property type="molecule type" value="Genomic_DNA"/>
</dbReference>
<dbReference type="Proteomes" id="UP000236161">
    <property type="component" value="Unassembled WGS sequence"/>
</dbReference>
<dbReference type="GO" id="GO:0009501">
    <property type="term" value="C:amyloplast"/>
    <property type="evidence" value="ECO:0007669"/>
    <property type="project" value="UniProtKB-SubCell"/>
</dbReference>
<keyword evidence="15" id="KW-0812">Transmembrane</keyword>
<evidence type="ECO:0000256" key="9">
    <source>
        <dbReference type="ARBA" id="ARBA00022676"/>
    </source>
</evidence>
<evidence type="ECO:0000256" key="4">
    <source>
        <dbReference type="ARBA" id="ARBA00004727"/>
    </source>
</evidence>
<keyword evidence="11" id="KW-0750">Starch biosynthesis</keyword>
<dbReference type="InterPro" id="IPR013534">
    <property type="entry name" value="Starch_synth_cat_dom"/>
</dbReference>
<comment type="catalytic activity">
    <reaction evidence="1">
        <text>[(1-&gt;4)-alpha-D-glucosyl](n) + ADP-alpha-D-glucose = [(1-&gt;4)-alpha-D-glucosyl](n+1) + ADP + H(+)</text>
        <dbReference type="Rhea" id="RHEA:18189"/>
        <dbReference type="Rhea" id="RHEA-COMP:9584"/>
        <dbReference type="Rhea" id="RHEA-COMP:9587"/>
        <dbReference type="ChEBI" id="CHEBI:15378"/>
        <dbReference type="ChEBI" id="CHEBI:15444"/>
        <dbReference type="ChEBI" id="CHEBI:57498"/>
        <dbReference type="ChEBI" id="CHEBI:456216"/>
        <dbReference type="EC" id="2.4.1.21"/>
    </reaction>
</comment>
<accession>A0A2I0AD98</accession>
<dbReference type="FunFam" id="3.40.50.2000:FF:000165">
    <property type="entry name" value="Starch synthase, chloroplastic/amyloplastic"/>
    <property type="match status" value="1"/>
</dbReference>
<evidence type="ECO:0000313" key="17">
    <source>
        <dbReference type="EMBL" id="PKA53519.1"/>
    </source>
</evidence>
<evidence type="ECO:0000256" key="12">
    <source>
        <dbReference type="ARBA" id="ARBA00022946"/>
    </source>
</evidence>
<keyword evidence="13" id="KW-0035">Amyloplast</keyword>
<dbReference type="CDD" id="cd03791">
    <property type="entry name" value="GT5_Glycogen_synthase_DULL1-like"/>
    <property type="match status" value="1"/>
</dbReference>
<dbReference type="STRING" id="1088818.A0A2I0AD98"/>
<organism evidence="17 18">
    <name type="scientific">Apostasia shenzhenica</name>
    <dbReference type="NCBI Taxonomy" id="1088818"/>
    <lineage>
        <taxon>Eukaryota</taxon>
        <taxon>Viridiplantae</taxon>
        <taxon>Streptophyta</taxon>
        <taxon>Embryophyta</taxon>
        <taxon>Tracheophyta</taxon>
        <taxon>Spermatophyta</taxon>
        <taxon>Magnoliopsida</taxon>
        <taxon>Liliopsida</taxon>
        <taxon>Asparagales</taxon>
        <taxon>Orchidaceae</taxon>
        <taxon>Apostasioideae</taxon>
        <taxon>Apostasia</taxon>
    </lineage>
</organism>
<evidence type="ECO:0000256" key="8">
    <source>
        <dbReference type="ARBA" id="ARBA00022640"/>
    </source>
</evidence>
<comment type="similarity">
    <text evidence="5">Belongs to the glycosyltransferase 1 family. Bacterial/plant glycogen synthase subfamily.</text>
</comment>
<gene>
    <name evidence="17" type="primary">SS3</name>
    <name evidence="17" type="ORF">AXF42_Ash009015</name>
</gene>
<evidence type="ECO:0000256" key="13">
    <source>
        <dbReference type="ARBA" id="ARBA00023234"/>
    </source>
</evidence>
<reference evidence="17 18" key="1">
    <citation type="journal article" date="2017" name="Nature">
        <title>The Apostasia genome and the evolution of orchids.</title>
        <authorList>
            <person name="Zhang G.Q."/>
            <person name="Liu K.W."/>
            <person name="Li Z."/>
            <person name="Lohaus R."/>
            <person name="Hsiao Y.Y."/>
            <person name="Niu S.C."/>
            <person name="Wang J.Y."/>
            <person name="Lin Y.C."/>
            <person name="Xu Q."/>
            <person name="Chen L.J."/>
            <person name="Yoshida K."/>
            <person name="Fujiwara S."/>
            <person name="Wang Z.W."/>
            <person name="Zhang Y.Q."/>
            <person name="Mitsuda N."/>
            <person name="Wang M."/>
            <person name="Liu G.H."/>
            <person name="Pecoraro L."/>
            <person name="Huang H.X."/>
            <person name="Xiao X.J."/>
            <person name="Lin M."/>
            <person name="Wu X.Y."/>
            <person name="Wu W.L."/>
            <person name="Chen Y.Y."/>
            <person name="Chang S.B."/>
            <person name="Sakamoto S."/>
            <person name="Ohme-Takagi M."/>
            <person name="Yagi M."/>
            <person name="Zeng S.J."/>
            <person name="Shen C.Y."/>
            <person name="Yeh C.M."/>
            <person name="Luo Y.B."/>
            <person name="Tsai W.C."/>
            <person name="Van de Peer Y."/>
            <person name="Liu Z.J."/>
        </authorList>
    </citation>
    <scope>NUCLEOTIDE SEQUENCE [LARGE SCALE GENOMIC DNA]</scope>
    <source>
        <strain evidence="18">cv. Shenzhen</strain>
        <tissue evidence="17">Stem</tissue>
    </source>
</reference>
<dbReference type="Gene3D" id="2.60.40.10">
    <property type="entry name" value="Immunoglobulins"/>
    <property type="match status" value="2"/>
</dbReference>
<evidence type="ECO:0000256" key="1">
    <source>
        <dbReference type="ARBA" id="ARBA00001478"/>
    </source>
</evidence>
<feature type="domain" description="Carbohydrate binding module family 25" evidence="16">
    <location>
        <begin position="317"/>
        <end position="402"/>
    </location>
</feature>
<dbReference type="SUPFAM" id="SSF53756">
    <property type="entry name" value="UDP-Glycosyltransferase/glycogen phosphorylase"/>
    <property type="match status" value="1"/>
</dbReference>
<keyword evidence="7" id="KW-0150">Chloroplast</keyword>
<evidence type="ECO:0000256" key="2">
    <source>
        <dbReference type="ARBA" id="ARBA00004229"/>
    </source>
</evidence>
<keyword evidence="9 17" id="KW-0328">Glycosyltransferase</keyword>
<dbReference type="GO" id="GO:0019252">
    <property type="term" value="P:starch biosynthetic process"/>
    <property type="evidence" value="ECO:0007669"/>
    <property type="project" value="UniProtKB-UniPathway"/>
</dbReference>
<dbReference type="InterPro" id="IPR005085">
    <property type="entry name" value="CBM25"/>
</dbReference>
<evidence type="ECO:0000256" key="11">
    <source>
        <dbReference type="ARBA" id="ARBA00022922"/>
    </source>
</evidence>
<evidence type="ECO:0000313" key="18">
    <source>
        <dbReference type="Proteomes" id="UP000236161"/>
    </source>
</evidence>
<comment type="subcellular location">
    <subcellularLocation>
        <location evidence="3">Plastid</location>
        <location evidence="3">Amyloplast</location>
    </subcellularLocation>
    <subcellularLocation>
        <location evidence="2">Plastid</location>
        <location evidence="2">Chloroplast</location>
    </subcellularLocation>
</comment>
<feature type="region of interest" description="Disordered" evidence="14">
    <location>
        <begin position="428"/>
        <end position="448"/>
    </location>
</feature>
<keyword evidence="15" id="KW-0472">Membrane</keyword>
<dbReference type="Gene3D" id="3.40.50.2000">
    <property type="entry name" value="Glycogen Phosphorylase B"/>
    <property type="match status" value="3"/>
</dbReference>
<name>A0A2I0AD98_9ASPA</name>
<keyword evidence="10 17" id="KW-0808">Transferase</keyword>
<dbReference type="PANTHER" id="PTHR46083:SF5">
    <property type="entry name" value="STARCH SYNTHASE 3, CHLOROPLASTIC_AMYLOPLASTIC"/>
    <property type="match status" value="1"/>
</dbReference>
<evidence type="ECO:0000256" key="15">
    <source>
        <dbReference type="SAM" id="Phobius"/>
    </source>
</evidence>
<feature type="domain" description="Carbohydrate binding module family 25" evidence="16">
    <location>
        <begin position="669"/>
        <end position="758"/>
    </location>
</feature>
<feature type="region of interest" description="Disordered" evidence="14">
    <location>
        <begin position="78"/>
        <end position="132"/>
    </location>
</feature>
<evidence type="ECO:0000256" key="3">
    <source>
        <dbReference type="ARBA" id="ARBA00004602"/>
    </source>
</evidence>
<keyword evidence="8" id="KW-0934">Plastid</keyword>
<dbReference type="SMART" id="SM01066">
    <property type="entry name" value="CBM_25"/>
    <property type="match status" value="3"/>
</dbReference>
<keyword evidence="15" id="KW-1133">Transmembrane helix</keyword>
<dbReference type="OrthoDB" id="2018403at2759"/>
<dbReference type="GO" id="GO:2001070">
    <property type="term" value="F:starch binding"/>
    <property type="evidence" value="ECO:0007669"/>
    <property type="project" value="InterPro"/>
</dbReference>
<evidence type="ECO:0000256" key="14">
    <source>
        <dbReference type="SAM" id="MobiDB-lite"/>
    </source>
</evidence>
<dbReference type="Pfam" id="PF16760">
    <property type="entry name" value="CBM53"/>
    <property type="match status" value="3"/>
</dbReference>
<proteinExistence type="inferred from homology"/>
<feature type="transmembrane region" description="Helical" evidence="15">
    <location>
        <begin position="32"/>
        <end position="58"/>
    </location>
</feature>
<feature type="compositionally biased region" description="Basic and acidic residues" evidence="14">
    <location>
        <begin position="103"/>
        <end position="114"/>
    </location>
</feature>
<dbReference type="AlphaFoldDB" id="A0A2I0AD98"/>
<feature type="compositionally biased region" description="Low complexity" evidence="14">
    <location>
        <begin position="115"/>
        <end position="132"/>
    </location>
</feature>
<evidence type="ECO:0000256" key="7">
    <source>
        <dbReference type="ARBA" id="ARBA00022528"/>
    </source>
</evidence>
<dbReference type="UniPathway" id="UPA00152"/>
<protein>
    <recommendedName>
        <fullName evidence="6">starch synthase</fullName>
        <ecNumber evidence="6">2.4.1.21</ecNumber>
    </recommendedName>
</protein>
<keyword evidence="12" id="KW-0809">Transit peptide</keyword>
<dbReference type="GO" id="GO:0010021">
    <property type="term" value="P:amylopectin biosynthetic process"/>
    <property type="evidence" value="ECO:0007669"/>
    <property type="project" value="UniProtKB-ARBA"/>
</dbReference>
<evidence type="ECO:0000256" key="5">
    <source>
        <dbReference type="ARBA" id="ARBA00010281"/>
    </source>
</evidence>
<dbReference type="GO" id="GO:0009507">
    <property type="term" value="C:chloroplast"/>
    <property type="evidence" value="ECO:0007669"/>
    <property type="project" value="UniProtKB-SubCell"/>
</dbReference>
<comment type="pathway">
    <text evidence="4">Glycan biosynthesis; starch biosynthesis.</text>
</comment>
<dbReference type="InterPro" id="IPR013783">
    <property type="entry name" value="Ig-like_fold"/>
</dbReference>
<dbReference type="EC" id="2.4.1.21" evidence="6"/>
<dbReference type="PANTHER" id="PTHR46083">
    <property type="match status" value="1"/>
</dbReference>
<dbReference type="Pfam" id="PF08323">
    <property type="entry name" value="Glyco_transf_5"/>
    <property type="match status" value="2"/>
</dbReference>
<evidence type="ECO:0000256" key="10">
    <source>
        <dbReference type="ARBA" id="ARBA00022679"/>
    </source>
</evidence>
<evidence type="ECO:0000259" key="16">
    <source>
        <dbReference type="SMART" id="SM01066"/>
    </source>
</evidence>
<feature type="domain" description="Carbohydrate binding module family 25" evidence="16">
    <location>
        <begin position="492"/>
        <end position="598"/>
    </location>
</feature>
<keyword evidence="18" id="KW-1185">Reference proteome</keyword>
<dbReference type="GO" id="GO:0009011">
    <property type="term" value="F:alpha-1,4-glucan glucosyltransferase (ADP-glucose donor) activity"/>
    <property type="evidence" value="ECO:0007669"/>
    <property type="project" value="UniProtKB-EC"/>
</dbReference>
<sequence>MEIAMHLLRPVGCKAQATDLSRFRIRPTNETFTVTLLLLLLLTMNMFIFSICAFKFVFFKKESWVFVLQDYSRKRQRRSVIPNTKVTTPKGFAPRPQVGTSTQKKDHNPERKEQTSSSQSSSSKPSTSQFSKLIKDGEGKSDFDSLSNLSSTEIKSKFVLEAEEESVKDSDKLVEDPSVCEDVEGEVGMIMQERELGKDDKDCEKGSIMNHGNLKIEKITDYLGKFGIRSGNVKGKIGKWNTEYHSVASINMEDEGANVDASTRKHATKINFKEQSYANPDSEMDAHARWKLLEDLAEESFSCGNKVFVFPRVVKADQVIEVFFNRSLSPLVNEPDVLIKGSFNDWRWKRFTEKMSKSDLKGNWWSSMVYVPKEAYKIDFVFFNGGQVYENNNGEDFSAPVESDMNESSFEDLLLEEERKRLEMLAAEQAEKQRQEEEQRRREEEQAAREADRALAKLEVEKKRGAFQRVMRSAAKSVDGLWHIEPALFKGRDRVQVYYNQSSRPLEHAVNIWIHGGYNNWIDGLSIVERLKRSDKKDGNWWYANVEIATAADATSRRDVSFVDKRALVLDWVFADGPPQQAKVYDNNGYQDFHAAVTDGLSEEIYWVEEENRVFSKLQEDRKLKEEASRKKAEKTARMKAETKGKALKRFLLSQKHVVFTDPVDIRSGMTVKVMYNPYNTVLNGKPEVWFRCSFNRWTHSNGPLKPQKMDPVGNGTQHQAIVKVPLDAYTMDFVFSEREDGGIYDNKNGMDYHIPVMGGIVKEPPLHIMHVAVEMAPIAKVGGLGDVVTSLSRAVQDFGHTIDIILPKMFCVGCVYGRNDDGDRFGFFCHAALEFILHSGFRPDILHCHDWSSAPVAWLFKENYMHYGIGNARVIFTIHNLEFGIGQIARAMVYADRATTVSNTYSKEVSGNPAISPHLYKFHGILNGIDPDIWDPYDDNFIPVSYTSENVVEGKKAAKESLQQRLGLRKSDHPLLGIVTRLTVQKGIHLIKHAIRRTLDCNGQVVLLGSAPDPRIQNDFVNLANQLHQSHGDRVRLCLTYDEPLSHLIYAGSDFILVPSIFEPCGLTQLIAMRYGSIPIVRKTGVSAMTKVKIWTPILGLYDTVFDVDDDKERAQSEGLEPNGFNFEGADSAGVDYALNRAISAWYDGREWFNLLCKRVMQQDWSWNKPALDYIEVYHAARK</sequence>
<evidence type="ECO:0000256" key="6">
    <source>
        <dbReference type="ARBA" id="ARBA00012588"/>
    </source>
</evidence>